<evidence type="ECO:0000313" key="1">
    <source>
        <dbReference type="EMBL" id="KAG5543383.1"/>
    </source>
</evidence>
<dbReference type="Proteomes" id="UP000823749">
    <property type="component" value="Chromosome 6"/>
</dbReference>
<keyword evidence="2" id="KW-1185">Reference proteome</keyword>
<protein>
    <submittedName>
        <fullName evidence="1">Uncharacterized protein</fullName>
    </submittedName>
</protein>
<gene>
    <name evidence="1" type="ORF">RHGRI_016198</name>
</gene>
<sequence length="192" mass="21307">MLVGGSRAPSGICNISDKSVGFSAKENGAPVSLMASETSNLYENLNFGIQNLSSTTFGKRKYVSGLELMSFSKRFCNPCLSSGRKKYMEKYRSHFPFSYGMLRTLKPSKDPQGYFLLLVMNVEDALENLLLIQRFQRKTLIGPSSVDHGQHRPSIVMAILGGSDSSRNRHHLPGLGVDCIDVFRPEIAQRVL</sequence>
<organism evidence="1 2">
    <name type="scientific">Rhododendron griersonianum</name>
    <dbReference type="NCBI Taxonomy" id="479676"/>
    <lineage>
        <taxon>Eukaryota</taxon>
        <taxon>Viridiplantae</taxon>
        <taxon>Streptophyta</taxon>
        <taxon>Embryophyta</taxon>
        <taxon>Tracheophyta</taxon>
        <taxon>Spermatophyta</taxon>
        <taxon>Magnoliopsida</taxon>
        <taxon>eudicotyledons</taxon>
        <taxon>Gunneridae</taxon>
        <taxon>Pentapetalae</taxon>
        <taxon>asterids</taxon>
        <taxon>Ericales</taxon>
        <taxon>Ericaceae</taxon>
        <taxon>Ericoideae</taxon>
        <taxon>Rhodoreae</taxon>
        <taxon>Rhododendron</taxon>
    </lineage>
</organism>
<reference evidence="1 2" key="1">
    <citation type="submission" date="2020-08" db="EMBL/GenBank/DDBJ databases">
        <title>Plant Genome Project.</title>
        <authorList>
            <person name="Zhang R.-G."/>
        </authorList>
    </citation>
    <scope>NUCLEOTIDE SEQUENCE [LARGE SCALE GENOMIC DNA]</scope>
    <source>
        <strain evidence="1">WSP0</strain>
        <tissue evidence="1">Leaf</tissue>
    </source>
</reference>
<accession>A0AAV6JRB6</accession>
<name>A0AAV6JRB6_9ERIC</name>
<dbReference type="AlphaFoldDB" id="A0AAV6JRB6"/>
<comment type="caution">
    <text evidence="1">The sequence shown here is derived from an EMBL/GenBank/DDBJ whole genome shotgun (WGS) entry which is preliminary data.</text>
</comment>
<evidence type="ECO:0000313" key="2">
    <source>
        <dbReference type="Proteomes" id="UP000823749"/>
    </source>
</evidence>
<proteinExistence type="predicted"/>
<dbReference type="EMBL" id="JACTNZ010000006">
    <property type="protein sequence ID" value="KAG5543383.1"/>
    <property type="molecule type" value="Genomic_DNA"/>
</dbReference>